<keyword evidence="5 7" id="KW-1133">Transmembrane helix</keyword>
<keyword evidence="9" id="KW-1185">Reference proteome</keyword>
<dbReference type="Pfam" id="PF00420">
    <property type="entry name" value="Oxidored_q2"/>
    <property type="match status" value="1"/>
</dbReference>
<evidence type="ECO:0000256" key="4">
    <source>
        <dbReference type="ARBA" id="ARBA00022692"/>
    </source>
</evidence>
<name>A0A1H3RP02_9BACT</name>
<feature type="transmembrane region" description="Helical" evidence="7">
    <location>
        <begin position="6"/>
        <end position="21"/>
    </location>
</feature>
<sequence>MEILLIIIIGLLYAAGIYMMLRRSMVKLIIGLILLGNGANMLIFLLGRIVKGKPPIIESTAKMFTEIYADPIPQALILTAIVISFGLQSFAIILVKRAYKVAKTDDLDELNTTDEIYE</sequence>
<proteinExistence type="inferred from homology"/>
<dbReference type="RefSeq" id="WP_019598500.1">
    <property type="nucleotide sequence ID" value="NZ_FNQC01000009.1"/>
</dbReference>
<keyword evidence="3" id="KW-1003">Cell membrane</keyword>
<gene>
    <name evidence="8" type="ORF">SAMN05444412_10910</name>
</gene>
<comment type="subcellular location">
    <subcellularLocation>
        <location evidence="1">Cell membrane</location>
        <topology evidence="1">Multi-pass membrane protein</topology>
    </subcellularLocation>
</comment>
<dbReference type="NCBIfam" id="NF009302">
    <property type="entry name" value="PRK12659.1"/>
    <property type="match status" value="1"/>
</dbReference>
<evidence type="ECO:0000313" key="9">
    <source>
        <dbReference type="Proteomes" id="UP000199663"/>
    </source>
</evidence>
<dbReference type="PANTHER" id="PTHR34583:SF2">
    <property type="entry name" value="ANTIPORTER SUBUNIT MNHC2-RELATED"/>
    <property type="match status" value="1"/>
</dbReference>
<dbReference type="InterPro" id="IPR050601">
    <property type="entry name" value="CPA3_antiporter_subunitC"/>
</dbReference>
<evidence type="ECO:0000256" key="3">
    <source>
        <dbReference type="ARBA" id="ARBA00022475"/>
    </source>
</evidence>
<comment type="similarity">
    <text evidence="2">Belongs to the CPA3 antiporters (TC 2.A.63) subunit C family.</text>
</comment>
<dbReference type="Gene3D" id="1.10.287.3510">
    <property type="match status" value="1"/>
</dbReference>
<dbReference type="NCBIfam" id="NF006573">
    <property type="entry name" value="PRK09094.1"/>
    <property type="match status" value="1"/>
</dbReference>
<reference evidence="8 9" key="1">
    <citation type="submission" date="2016-10" db="EMBL/GenBank/DDBJ databases">
        <authorList>
            <person name="Varghese N."/>
            <person name="Submissions S."/>
        </authorList>
    </citation>
    <scope>NUCLEOTIDE SEQUENCE [LARGE SCALE GENOMIC DNA]</scope>
    <source>
        <strain evidence="8 9">DSM 17997</strain>
    </source>
</reference>
<accession>A0A1H3RP02</accession>
<evidence type="ECO:0000313" key="8">
    <source>
        <dbReference type="EMBL" id="SDZ27452.1"/>
    </source>
</evidence>
<organism evidence="8 9">
    <name type="scientific">Rhodonellum ikkaensis</name>
    <dbReference type="NCBI Taxonomy" id="336829"/>
    <lineage>
        <taxon>Bacteria</taxon>
        <taxon>Pseudomonadati</taxon>
        <taxon>Bacteroidota</taxon>
        <taxon>Cytophagia</taxon>
        <taxon>Cytophagales</taxon>
        <taxon>Cytophagaceae</taxon>
        <taxon>Rhodonellum</taxon>
    </lineage>
</organism>
<evidence type="ECO:0000256" key="5">
    <source>
        <dbReference type="ARBA" id="ARBA00022989"/>
    </source>
</evidence>
<dbReference type="InterPro" id="IPR039428">
    <property type="entry name" value="NUOK/Mnh_C1-like"/>
</dbReference>
<dbReference type="PANTHER" id="PTHR34583">
    <property type="entry name" value="ANTIPORTER SUBUNIT MNHC2-RELATED"/>
    <property type="match status" value="1"/>
</dbReference>
<keyword evidence="6 7" id="KW-0472">Membrane</keyword>
<feature type="transmembrane region" description="Helical" evidence="7">
    <location>
        <begin position="72"/>
        <end position="95"/>
    </location>
</feature>
<protein>
    <submittedName>
        <fullName evidence="8">Multisubunit sodium/proton antiporter, MrpC subunit</fullName>
    </submittedName>
</protein>
<evidence type="ECO:0000256" key="7">
    <source>
        <dbReference type="SAM" id="Phobius"/>
    </source>
</evidence>
<dbReference type="Proteomes" id="UP000199663">
    <property type="component" value="Unassembled WGS sequence"/>
</dbReference>
<dbReference type="EMBL" id="FNQC01000009">
    <property type="protein sequence ID" value="SDZ27452.1"/>
    <property type="molecule type" value="Genomic_DNA"/>
</dbReference>
<comment type="caution">
    <text evidence="8">The sequence shown here is derived from an EMBL/GenBank/DDBJ whole genome shotgun (WGS) entry which is preliminary data.</text>
</comment>
<feature type="transmembrane region" description="Helical" evidence="7">
    <location>
        <begin position="28"/>
        <end position="50"/>
    </location>
</feature>
<evidence type="ECO:0000256" key="6">
    <source>
        <dbReference type="ARBA" id="ARBA00023136"/>
    </source>
</evidence>
<keyword evidence="4 7" id="KW-0812">Transmembrane</keyword>
<evidence type="ECO:0000256" key="2">
    <source>
        <dbReference type="ARBA" id="ARBA00010388"/>
    </source>
</evidence>
<evidence type="ECO:0000256" key="1">
    <source>
        <dbReference type="ARBA" id="ARBA00004651"/>
    </source>
</evidence>